<evidence type="ECO:0000313" key="6">
    <source>
        <dbReference type="Proteomes" id="UP000037510"/>
    </source>
</evidence>
<gene>
    <name evidence="5" type="ORF">OBRU01_12898</name>
</gene>
<reference evidence="5 6" key="1">
    <citation type="journal article" date="2015" name="Genome Biol. Evol.">
        <title>The genome of winter moth (Operophtera brumata) provides a genomic perspective on sexual dimorphism and phenology.</title>
        <authorList>
            <person name="Derks M.F."/>
            <person name="Smit S."/>
            <person name="Salis L."/>
            <person name="Schijlen E."/>
            <person name="Bossers A."/>
            <person name="Mateman C."/>
            <person name="Pijl A.S."/>
            <person name="de Ridder D."/>
            <person name="Groenen M.A."/>
            <person name="Visser M.E."/>
            <person name="Megens H.J."/>
        </authorList>
    </citation>
    <scope>NUCLEOTIDE SEQUENCE [LARGE SCALE GENOMIC DNA]</scope>
    <source>
        <strain evidence="5">WM2013NL</strain>
        <tissue evidence="5">Head and thorax</tissue>
    </source>
</reference>
<accession>A0A0L7L997</accession>
<dbReference type="AlphaFoldDB" id="A0A0L7L997"/>
<name>A0A0L7L997_OPEBR</name>
<proteinExistence type="predicted"/>
<dbReference type="PANTHER" id="PTHR14491">
    <property type="entry name" value="SOSONDOWAH, ISOFORM G"/>
    <property type="match status" value="1"/>
</dbReference>
<keyword evidence="6" id="KW-1185">Reference proteome</keyword>
<evidence type="ECO:0000256" key="2">
    <source>
        <dbReference type="ARBA" id="ARBA00023043"/>
    </source>
</evidence>
<keyword evidence="2" id="KW-0040">ANK repeat</keyword>
<dbReference type="Pfam" id="PF25877">
    <property type="entry name" value="WHD_SOWAH"/>
    <property type="match status" value="1"/>
</dbReference>
<dbReference type="Proteomes" id="UP000037510">
    <property type="component" value="Unassembled WGS sequence"/>
</dbReference>
<comment type="caution">
    <text evidence="5">The sequence shown here is derived from an EMBL/GenBank/DDBJ whole genome shotgun (WGS) entry which is preliminary data.</text>
</comment>
<dbReference type="STRING" id="104452.A0A0L7L997"/>
<sequence length="266" mass="29856">MPPPTELSYDEILKFMLKHNGKVTNHELVKHFKVFLMNPDKRNEARSTFKKHVNTLAIIKNQNNEKWLILKKKYMTGNGKENETVLESMGPPTADVSENAADAEDAESSQSVPPPRPPLPLQLNQDFSIINNLIHENSPQTPQTPASNDISLNESKESLLSIQSDDVPPKVHPRRKSSEKRSSIPSTPLSIPNQDMSELQETTSSTLSTSQSETTLVDSEQTISVKERKQMFNRMASESDDSFICEILSPPAGFRRTFRADKGAKR</sequence>
<evidence type="ECO:0000259" key="4">
    <source>
        <dbReference type="Pfam" id="PF25877"/>
    </source>
</evidence>
<organism evidence="5 6">
    <name type="scientific">Operophtera brumata</name>
    <name type="common">Winter moth</name>
    <name type="synonym">Phalaena brumata</name>
    <dbReference type="NCBI Taxonomy" id="104452"/>
    <lineage>
        <taxon>Eukaryota</taxon>
        <taxon>Metazoa</taxon>
        <taxon>Ecdysozoa</taxon>
        <taxon>Arthropoda</taxon>
        <taxon>Hexapoda</taxon>
        <taxon>Insecta</taxon>
        <taxon>Pterygota</taxon>
        <taxon>Neoptera</taxon>
        <taxon>Endopterygota</taxon>
        <taxon>Lepidoptera</taxon>
        <taxon>Glossata</taxon>
        <taxon>Ditrysia</taxon>
        <taxon>Geometroidea</taxon>
        <taxon>Geometridae</taxon>
        <taxon>Larentiinae</taxon>
        <taxon>Operophtera</taxon>
    </lineage>
</organism>
<feature type="domain" description="SOWAHA-C winged helix-turn-helix" evidence="4">
    <location>
        <begin position="6"/>
        <end position="83"/>
    </location>
</feature>
<evidence type="ECO:0000256" key="3">
    <source>
        <dbReference type="SAM" id="MobiDB-lite"/>
    </source>
</evidence>
<evidence type="ECO:0000256" key="1">
    <source>
        <dbReference type="ARBA" id="ARBA00022737"/>
    </source>
</evidence>
<feature type="compositionally biased region" description="Low complexity" evidence="3">
    <location>
        <begin position="197"/>
        <end position="216"/>
    </location>
</feature>
<feature type="compositionally biased region" description="Polar residues" evidence="3">
    <location>
        <begin position="183"/>
        <end position="196"/>
    </location>
</feature>
<protein>
    <submittedName>
        <fullName evidence="5">Ankyrin repeat domain-containing protein</fullName>
    </submittedName>
</protein>
<dbReference type="PANTHER" id="PTHR14491:SF7">
    <property type="entry name" value="SOSONDOWAH, ISOFORM G"/>
    <property type="match status" value="1"/>
</dbReference>
<evidence type="ECO:0000313" key="5">
    <source>
        <dbReference type="EMBL" id="KOB71934.1"/>
    </source>
</evidence>
<feature type="region of interest" description="Disordered" evidence="3">
    <location>
        <begin position="82"/>
        <end position="123"/>
    </location>
</feature>
<dbReference type="EMBL" id="JTDY01002180">
    <property type="protein sequence ID" value="KOB71934.1"/>
    <property type="molecule type" value="Genomic_DNA"/>
</dbReference>
<feature type="region of interest" description="Disordered" evidence="3">
    <location>
        <begin position="160"/>
        <end position="222"/>
    </location>
</feature>
<keyword evidence="1" id="KW-0677">Repeat</keyword>
<dbReference type="InterPro" id="IPR058889">
    <property type="entry name" value="WHD_SOWAHA-C"/>
</dbReference>